<evidence type="ECO:0000256" key="4">
    <source>
        <dbReference type="ARBA" id="ARBA00023002"/>
    </source>
</evidence>
<accession>A0A315ZAM0</accession>
<dbReference type="PANTHER" id="PTHR43734:SF7">
    <property type="entry name" value="4,4'-DIAPONEUROSPORENE OXYGENASE"/>
    <property type="match status" value="1"/>
</dbReference>
<organism evidence="7 8">
    <name type="scientific">Sediminitomix flava</name>
    <dbReference type="NCBI Taxonomy" id="379075"/>
    <lineage>
        <taxon>Bacteria</taxon>
        <taxon>Pseudomonadati</taxon>
        <taxon>Bacteroidota</taxon>
        <taxon>Cytophagia</taxon>
        <taxon>Cytophagales</taxon>
        <taxon>Flammeovirgaceae</taxon>
        <taxon>Sediminitomix</taxon>
    </lineage>
</organism>
<evidence type="ECO:0000259" key="6">
    <source>
        <dbReference type="Pfam" id="PF01593"/>
    </source>
</evidence>
<dbReference type="InterPro" id="IPR054840">
    <property type="entry name" value="hydcarot_desat_CrtD"/>
</dbReference>
<reference evidence="7 8" key="1">
    <citation type="submission" date="2018-03" db="EMBL/GenBank/DDBJ databases">
        <title>Genomic Encyclopedia of Archaeal and Bacterial Type Strains, Phase II (KMG-II): from individual species to whole genera.</title>
        <authorList>
            <person name="Goeker M."/>
        </authorList>
    </citation>
    <scope>NUCLEOTIDE SEQUENCE [LARGE SCALE GENOMIC DNA]</scope>
    <source>
        <strain evidence="7 8">DSM 28229</strain>
    </source>
</reference>
<dbReference type="EMBL" id="QGDO01000003">
    <property type="protein sequence ID" value="PWJ41878.1"/>
    <property type="molecule type" value="Genomic_DNA"/>
</dbReference>
<evidence type="ECO:0000313" key="8">
    <source>
        <dbReference type="Proteomes" id="UP000245535"/>
    </source>
</evidence>
<protein>
    <submittedName>
        <fullName evidence="7">Phytoene desaturase</fullName>
    </submittedName>
</protein>
<evidence type="ECO:0000313" key="7">
    <source>
        <dbReference type="EMBL" id="PWJ41878.1"/>
    </source>
</evidence>
<evidence type="ECO:0000256" key="5">
    <source>
        <dbReference type="RuleBase" id="RU362075"/>
    </source>
</evidence>
<proteinExistence type="inferred from homology"/>
<dbReference type="NCBIfam" id="NF042421">
    <property type="entry name" value="hydcarot_desat_CrtD"/>
    <property type="match status" value="1"/>
</dbReference>
<feature type="domain" description="Amine oxidase" evidence="6">
    <location>
        <begin position="15"/>
        <end position="300"/>
    </location>
</feature>
<sequence>MMKAQTNIHIVGSGVAGIAASIRLALKGHKVTVFERHDKVGGKLDEFQEKGYRFDMGPSLLTKPYLIDELFELAGRKSTFKYQQLPIVCKYFFDDATKLNAYAESEKFANEVEEKLGVPADVISDYLKYSQNIDQNVGDIFLTKSLHKLETFLDPKVLKALVRTPQFDVFTSMHEANERRLKHPKLVQLFDRYATYNGSNPYKAPGILNIIPSLEFTEGAFFPLHGMRDIVNQLHELATSLGVEFKLNEGVDEILLSNNKVISVKTDKDEYTTDAVFSNMDVYPTYRKLLPKAKAPEKALAQERSSSGLIFYWGMKGLKSELDVHNIFFSIDYKDEFDHLFEYKKVTDDPTVYVHISSKEVASDAPVNSENWFVMINVPANNGTQDWDEVIQRSRKNIIQKLEKSLGYNIADHIEVERILDPRSIEQNTASWQGALYGSSSNDRMAAFLRHPNFSSKIKGLYFCGGSVHPGGGIPLCLLSAKVSTDIALKEYL</sequence>
<name>A0A315ZAM0_SEDFL</name>
<dbReference type="SUPFAM" id="SSF51905">
    <property type="entry name" value="FAD/NAD(P)-binding domain"/>
    <property type="match status" value="1"/>
</dbReference>
<dbReference type="NCBIfam" id="TIGR02734">
    <property type="entry name" value="crtI_fam"/>
    <property type="match status" value="1"/>
</dbReference>
<dbReference type="RefSeq" id="WP_317047237.1">
    <property type="nucleotide sequence ID" value="NZ_QGDO01000003.1"/>
</dbReference>
<gene>
    <name evidence="7" type="ORF">BC781_103128</name>
</gene>
<dbReference type="AlphaFoldDB" id="A0A315ZAM0"/>
<comment type="caution">
    <text evidence="7">The sequence shown here is derived from an EMBL/GenBank/DDBJ whole genome shotgun (WGS) entry which is preliminary data.</text>
</comment>
<dbReference type="PANTHER" id="PTHR43734">
    <property type="entry name" value="PHYTOENE DESATURASE"/>
    <property type="match status" value="1"/>
</dbReference>
<evidence type="ECO:0000256" key="1">
    <source>
        <dbReference type="ARBA" id="ARBA00004829"/>
    </source>
</evidence>
<dbReference type="Pfam" id="PF01593">
    <property type="entry name" value="Amino_oxidase"/>
    <property type="match status" value="1"/>
</dbReference>
<dbReference type="InterPro" id="IPR002937">
    <property type="entry name" value="Amino_oxidase"/>
</dbReference>
<evidence type="ECO:0000256" key="3">
    <source>
        <dbReference type="ARBA" id="ARBA00022746"/>
    </source>
</evidence>
<keyword evidence="4 5" id="KW-0560">Oxidoreductase</keyword>
<comment type="similarity">
    <text evidence="2 5">Belongs to the carotenoid/retinoid oxidoreductase family.</text>
</comment>
<keyword evidence="8" id="KW-1185">Reference proteome</keyword>
<dbReference type="InterPro" id="IPR014105">
    <property type="entry name" value="Carotenoid/retinoid_OxRdtase"/>
</dbReference>
<comment type="pathway">
    <text evidence="1 5">Carotenoid biosynthesis.</text>
</comment>
<dbReference type="GO" id="GO:0016117">
    <property type="term" value="P:carotenoid biosynthetic process"/>
    <property type="evidence" value="ECO:0007669"/>
    <property type="project" value="UniProtKB-KW"/>
</dbReference>
<dbReference type="Gene3D" id="3.50.50.60">
    <property type="entry name" value="FAD/NAD(P)-binding domain"/>
    <property type="match status" value="2"/>
</dbReference>
<dbReference type="GO" id="GO:0016491">
    <property type="term" value="F:oxidoreductase activity"/>
    <property type="evidence" value="ECO:0007669"/>
    <property type="project" value="UniProtKB-KW"/>
</dbReference>
<keyword evidence="3 5" id="KW-0125">Carotenoid biosynthesis</keyword>
<evidence type="ECO:0000256" key="2">
    <source>
        <dbReference type="ARBA" id="ARBA00006046"/>
    </source>
</evidence>
<dbReference type="InterPro" id="IPR036188">
    <property type="entry name" value="FAD/NAD-bd_sf"/>
</dbReference>
<dbReference type="Proteomes" id="UP000245535">
    <property type="component" value="Unassembled WGS sequence"/>
</dbReference>
<dbReference type="PRINTS" id="PR00419">
    <property type="entry name" value="ADXRDTASE"/>
</dbReference>